<evidence type="ECO:0000259" key="7">
    <source>
        <dbReference type="Pfam" id="PF05699"/>
    </source>
</evidence>
<evidence type="ECO:0000313" key="8">
    <source>
        <dbReference type="EMBL" id="POW14539.1"/>
    </source>
</evidence>
<feature type="compositionally biased region" description="Low complexity" evidence="6">
    <location>
        <begin position="80"/>
        <end position="97"/>
    </location>
</feature>
<evidence type="ECO:0000256" key="4">
    <source>
        <dbReference type="ARBA" id="ARBA00022833"/>
    </source>
</evidence>
<name>A0A2S4VYI2_9BASI</name>
<accession>A0A2S4VYI2</accession>
<dbReference type="EMBL" id="PKSM01000090">
    <property type="protein sequence ID" value="POW14539.1"/>
    <property type="molecule type" value="Genomic_DNA"/>
</dbReference>
<comment type="subcellular location">
    <subcellularLocation>
        <location evidence="1">Nucleus</location>
    </subcellularLocation>
</comment>
<evidence type="ECO:0000256" key="5">
    <source>
        <dbReference type="ARBA" id="ARBA00023242"/>
    </source>
</evidence>
<dbReference type="OrthoDB" id="3944237at2759"/>
<dbReference type="GO" id="GO:0008270">
    <property type="term" value="F:zinc ion binding"/>
    <property type="evidence" value="ECO:0007669"/>
    <property type="project" value="UniProtKB-KW"/>
</dbReference>
<evidence type="ECO:0000313" key="9">
    <source>
        <dbReference type="Proteomes" id="UP000238274"/>
    </source>
</evidence>
<keyword evidence="5" id="KW-0539">Nucleus</keyword>
<feature type="compositionally biased region" description="Polar residues" evidence="6">
    <location>
        <begin position="67"/>
        <end position="79"/>
    </location>
</feature>
<dbReference type="InterPro" id="IPR052035">
    <property type="entry name" value="ZnF_BED_domain_contain"/>
</dbReference>
<reference evidence="9" key="3">
    <citation type="journal article" date="2018" name="Mol. Plant Microbe Interact.">
        <title>Genome sequence resources for the wheat stripe rust pathogen (Puccinia striiformis f. sp. tritici) and the barley stripe rust pathogen (Puccinia striiformis f. sp. hordei).</title>
        <authorList>
            <person name="Xia C."/>
            <person name="Wang M."/>
            <person name="Yin C."/>
            <person name="Cornejo O.E."/>
            <person name="Hulbert S.H."/>
            <person name="Chen X."/>
        </authorList>
    </citation>
    <scope>NUCLEOTIDE SEQUENCE [LARGE SCALE GENOMIC DNA]</scope>
    <source>
        <strain evidence="9">93TX-2</strain>
    </source>
</reference>
<gene>
    <name evidence="8" type="ORF">PSHT_07369</name>
</gene>
<dbReference type="GO" id="GO:0046983">
    <property type="term" value="F:protein dimerization activity"/>
    <property type="evidence" value="ECO:0007669"/>
    <property type="project" value="InterPro"/>
</dbReference>
<feature type="compositionally biased region" description="Basic residues" evidence="6">
    <location>
        <begin position="128"/>
        <end position="137"/>
    </location>
</feature>
<dbReference type="VEuPathDB" id="FungiDB:PSHT_07369"/>
<reference evidence="9" key="2">
    <citation type="journal article" date="2018" name="BMC Genomics">
        <title>Genomic insights into host adaptation between the wheat stripe rust pathogen (Puccinia striiformis f. sp. tritici) and the barley stripe rust pathogen (Puccinia striiformis f. sp. hordei).</title>
        <authorList>
            <person name="Xia C."/>
            <person name="Wang M."/>
            <person name="Yin C."/>
            <person name="Cornejo O.E."/>
            <person name="Hulbert S.H."/>
            <person name="Chen X."/>
        </authorList>
    </citation>
    <scope>NUCLEOTIDE SEQUENCE [LARGE SCALE GENOMIC DNA]</scope>
    <source>
        <strain evidence="9">93TX-2</strain>
    </source>
</reference>
<feature type="region of interest" description="Disordered" evidence="6">
    <location>
        <begin position="1"/>
        <end position="97"/>
    </location>
</feature>
<dbReference type="SUPFAM" id="SSF53098">
    <property type="entry name" value="Ribonuclease H-like"/>
    <property type="match status" value="1"/>
</dbReference>
<dbReference type="PANTHER" id="PTHR46481:SF10">
    <property type="entry name" value="ZINC FINGER BED DOMAIN-CONTAINING PROTEIN 39"/>
    <property type="match status" value="1"/>
</dbReference>
<dbReference type="GO" id="GO:0005634">
    <property type="term" value="C:nucleus"/>
    <property type="evidence" value="ECO:0007669"/>
    <property type="project" value="UniProtKB-SubCell"/>
</dbReference>
<dbReference type="VEuPathDB" id="FungiDB:PSTT_08713"/>
<keyword evidence="4" id="KW-0862">Zinc</keyword>
<proteinExistence type="predicted"/>
<reference evidence="8 9" key="1">
    <citation type="submission" date="2017-12" db="EMBL/GenBank/DDBJ databases">
        <title>Gene loss provides genomic basis for host adaptation in cereal stripe rust fungi.</title>
        <authorList>
            <person name="Xia C."/>
        </authorList>
    </citation>
    <scope>NUCLEOTIDE SEQUENCE [LARGE SCALE GENOMIC DNA]</scope>
    <source>
        <strain evidence="8 9">93TX-2</strain>
    </source>
</reference>
<evidence type="ECO:0000256" key="1">
    <source>
        <dbReference type="ARBA" id="ARBA00004123"/>
    </source>
</evidence>
<feature type="compositionally biased region" description="Basic and acidic residues" evidence="6">
    <location>
        <begin position="493"/>
        <end position="508"/>
    </location>
</feature>
<feature type="domain" description="HAT C-terminal dimerisation" evidence="7">
    <location>
        <begin position="815"/>
        <end position="880"/>
    </location>
</feature>
<sequence length="908" mass="100782">MFLGGEGKLINGERGLNGAEDTNASEGRSQAVTHWGMRSRGKTGAVIGMRQSVVMSNRDFQRAGPNPESQQPDQGNETDQSQSQLRRSRRSSSVARAQSIVQVAPVQILQAAAPSNPGAIKAVVPVKPKAKPPKKRQHEQPSSKTDNATQSNNEPKKPPKRKPRKSVSGTTEVGSNGETYDYNQDTDHSSAEDDPEGQEDEFPHPSEYFHEGVWKEGDVPGTALNFKCKWCHNTYCGQELSSGNLKTHRDGSTQVGKNPKGCINREHAKKAGILLPPTVAERRALAATKTSDANQTIRQALPWTRTEDPCLRAAFKFANPKAVLYGWQWSADESKKLYAGLKRHVFEELHNLDTKFTLIHDVWTTKGNRLAFIGAAIAYTTDSGSNNNTMALEMYELINNNDPSNSVSNLVWDPTSMHIRCICHKITLIVNTGLAALSLKTLLPGKTKQSVLGFFPVLGRLTEEDTPKPLTSEPTETTEIEVIGDNNVEEIVRDSDSNYGNADDKGSDVGDDSESNNDNIIYNKPNSNKHVKSTKLLVLTTKRFFASWMLSLNKIQIMRPAAQRSKFTRISQELRLNVAPLIAGYGICWNIKFQSYKKAVAARDVIDQIIKEDQGSNRDGGFGDAHFSTRDWNKIENLNKELEVFVELTSYMEGNSATGAHVIPKYLKLKESISEKLARAQEKDSLYPMYHAMLKRVDRYLDKAMGCSTLVLATLMHPCYRMNIFELAFGTKSSEVTTCLSLLKHKFHLVKDAQSSAEKVTDPDITVGDKPCAPEPTSLMAWLASRMKQKPTPQENEIDAYLNVNIAFKKGAIDHKTTPLEWWKVNQATYPTLAVMAWAYLGAPGSSCSVERLFWAASDVCSSRRGRLLPSTMSHCVSSLMWLREEVLLDGHFEEAGKALKALLPPKK</sequence>
<feature type="compositionally biased region" description="Polar residues" evidence="6">
    <location>
        <begin position="516"/>
        <end position="526"/>
    </location>
</feature>
<dbReference type="PANTHER" id="PTHR46481">
    <property type="entry name" value="ZINC FINGER BED DOMAIN-CONTAINING PROTEIN 4"/>
    <property type="match status" value="1"/>
</dbReference>
<protein>
    <recommendedName>
        <fullName evidence="7">HAT C-terminal dimerisation domain-containing protein</fullName>
    </recommendedName>
</protein>
<feature type="region of interest" description="Disordered" evidence="6">
    <location>
        <begin position="493"/>
        <end position="526"/>
    </location>
</feature>
<keyword evidence="9" id="KW-1185">Reference proteome</keyword>
<evidence type="ECO:0000256" key="2">
    <source>
        <dbReference type="ARBA" id="ARBA00022723"/>
    </source>
</evidence>
<feature type="compositionally biased region" description="Polar residues" evidence="6">
    <location>
        <begin position="140"/>
        <end position="153"/>
    </location>
</feature>
<dbReference type="AlphaFoldDB" id="A0A2S4VYI2"/>
<feature type="compositionally biased region" description="Polar residues" evidence="6">
    <location>
        <begin position="20"/>
        <end position="32"/>
    </location>
</feature>
<keyword evidence="2" id="KW-0479">Metal-binding</keyword>
<comment type="caution">
    <text evidence="8">The sequence shown here is derived from an EMBL/GenBank/DDBJ whole genome shotgun (WGS) entry which is preliminary data.</text>
</comment>
<evidence type="ECO:0000256" key="6">
    <source>
        <dbReference type="SAM" id="MobiDB-lite"/>
    </source>
</evidence>
<dbReference type="Proteomes" id="UP000238274">
    <property type="component" value="Unassembled WGS sequence"/>
</dbReference>
<dbReference type="InterPro" id="IPR012337">
    <property type="entry name" value="RNaseH-like_sf"/>
</dbReference>
<keyword evidence="3" id="KW-0863">Zinc-finger</keyword>
<feature type="region of interest" description="Disordered" evidence="6">
    <location>
        <begin position="125"/>
        <end position="205"/>
    </location>
</feature>
<dbReference type="Pfam" id="PF05699">
    <property type="entry name" value="Dimer_Tnp_hAT"/>
    <property type="match status" value="1"/>
</dbReference>
<evidence type="ECO:0000256" key="3">
    <source>
        <dbReference type="ARBA" id="ARBA00022771"/>
    </source>
</evidence>
<dbReference type="InterPro" id="IPR008906">
    <property type="entry name" value="HATC_C_dom"/>
</dbReference>
<organism evidence="8 9">
    <name type="scientific">Puccinia striiformis</name>
    <dbReference type="NCBI Taxonomy" id="27350"/>
    <lineage>
        <taxon>Eukaryota</taxon>
        <taxon>Fungi</taxon>
        <taxon>Dikarya</taxon>
        <taxon>Basidiomycota</taxon>
        <taxon>Pucciniomycotina</taxon>
        <taxon>Pucciniomycetes</taxon>
        <taxon>Pucciniales</taxon>
        <taxon>Pucciniaceae</taxon>
        <taxon>Puccinia</taxon>
    </lineage>
</organism>
<feature type="compositionally biased region" description="Polar residues" evidence="6">
    <location>
        <begin position="167"/>
        <end position="183"/>
    </location>
</feature>